<reference evidence="1 2" key="1">
    <citation type="submission" date="2019-08" db="EMBL/GenBank/DDBJ databases">
        <title>In-depth cultivation of the pig gut microbiome towards novel bacterial diversity and tailored functional studies.</title>
        <authorList>
            <person name="Wylensek D."/>
            <person name="Hitch T.C.A."/>
            <person name="Clavel T."/>
        </authorList>
    </citation>
    <scope>NUCLEOTIDE SEQUENCE [LARGE SCALE GENOMIC DNA]</scope>
    <source>
        <strain evidence="1 2">LKV-178-WT-2A</strain>
    </source>
</reference>
<evidence type="ECO:0000313" key="1">
    <source>
        <dbReference type="EMBL" id="MST85881.1"/>
    </source>
</evidence>
<proteinExistence type="predicted"/>
<dbReference type="EMBL" id="VUNG01000059">
    <property type="protein sequence ID" value="MST85881.1"/>
    <property type="molecule type" value="Genomic_DNA"/>
</dbReference>
<name>A0A7K0KIZ0_9BACT</name>
<evidence type="ECO:0000313" key="2">
    <source>
        <dbReference type="Proteomes" id="UP000438914"/>
    </source>
</evidence>
<dbReference type="InterPro" id="IPR009061">
    <property type="entry name" value="DNA-bd_dom_put_sf"/>
</dbReference>
<comment type="caution">
    <text evidence="1">The sequence shown here is derived from an EMBL/GenBank/DDBJ whole genome shotgun (WGS) entry which is preliminary data.</text>
</comment>
<keyword evidence="2" id="KW-1185">Reference proteome</keyword>
<dbReference type="GO" id="GO:0003677">
    <property type="term" value="F:DNA binding"/>
    <property type="evidence" value="ECO:0007669"/>
    <property type="project" value="UniProtKB-KW"/>
</dbReference>
<organism evidence="1 2">
    <name type="scientific">Hallella mizrahii</name>
    <dbReference type="NCBI Taxonomy" id="2606637"/>
    <lineage>
        <taxon>Bacteria</taxon>
        <taxon>Pseudomonadati</taxon>
        <taxon>Bacteroidota</taxon>
        <taxon>Bacteroidia</taxon>
        <taxon>Bacteroidales</taxon>
        <taxon>Prevotellaceae</taxon>
        <taxon>Hallella</taxon>
    </lineage>
</organism>
<dbReference type="SUPFAM" id="SSF46955">
    <property type="entry name" value="Putative DNA-binding domain"/>
    <property type="match status" value="1"/>
</dbReference>
<accession>A0A7K0KIZ0</accession>
<keyword evidence="1" id="KW-0238">DNA-binding</keyword>
<protein>
    <submittedName>
        <fullName evidence="1">DNA-binding protein</fullName>
    </submittedName>
</protein>
<dbReference type="AlphaFoldDB" id="A0A7K0KIZ0"/>
<sequence length="44" mass="5234">MLKVDFSTLWRWNRSGLLRSKKVGPRRVLYNYKDVVALINNKVV</sequence>
<gene>
    <name evidence="1" type="ORF">FYJ73_14605</name>
</gene>
<dbReference type="Proteomes" id="UP000438914">
    <property type="component" value="Unassembled WGS sequence"/>
</dbReference>